<comment type="caution">
    <text evidence="1">The sequence shown here is derived from an EMBL/GenBank/DDBJ whole genome shotgun (WGS) entry which is preliminary data.</text>
</comment>
<evidence type="ECO:0000313" key="1">
    <source>
        <dbReference type="EMBL" id="TNU73006.1"/>
    </source>
</evidence>
<protein>
    <submittedName>
        <fullName evidence="1">Glutaredoxin</fullName>
    </submittedName>
</protein>
<dbReference type="OrthoDB" id="8779161at2"/>
<organism evidence="1 2">
    <name type="scientific">Miniimonas arenae</name>
    <dbReference type="NCBI Taxonomy" id="676201"/>
    <lineage>
        <taxon>Bacteria</taxon>
        <taxon>Bacillati</taxon>
        <taxon>Actinomycetota</taxon>
        <taxon>Actinomycetes</taxon>
        <taxon>Micrococcales</taxon>
        <taxon>Beutenbergiaceae</taxon>
        <taxon>Miniimonas</taxon>
    </lineage>
</organism>
<dbReference type="Proteomes" id="UP000313849">
    <property type="component" value="Unassembled WGS sequence"/>
</dbReference>
<dbReference type="InterPro" id="IPR036249">
    <property type="entry name" value="Thioredoxin-like_sf"/>
</dbReference>
<sequence length="104" mass="10923">MRYTPRITVVSAPACHFCEDADQALQELAREFAIAVSHVALDSAEGRRLVAEHRSAMSPLVLLEGAYFSSGRLPRKKLARALARMGAATLSRAGSGALGGAGGK</sequence>
<dbReference type="SUPFAM" id="SSF52833">
    <property type="entry name" value="Thioredoxin-like"/>
    <property type="match status" value="1"/>
</dbReference>
<name>A0A5C5BAU7_9MICO</name>
<dbReference type="Gene3D" id="3.40.30.10">
    <property type="entry name" value="Glutaredoxin"/>
    <property type="match status" value="1"/>
</dbReference>
<reference evidence="1 2" key="1">
    <citation type="submission" date="2019-06" db="EMBL/GenBank/DDBJ databases">
        <title>Draft genome sequence of Miniimonas arenae KCTC 19750T isolated from sea sand.</title>
        <authorList>
            <person name="Park S.-J."/>
        </authorList>
    </citation>
    <scope>NUCLEOTIDE SEQUENCE [LARGE SCALE GENOMIC DNA]</scope>
    <source>
        <strain evidence="1 2">KCTC 19750</strain>
    </source>
</reference>
<dbReference type="AlphaFoldDB" id="A0A5C5BAU7"/>
<keyword evidence="2" id="KW-1185">Reference proteome</keyword>
<dbReference type="EMBL" id="VENP01000073">
    <property type="protein sequence ID" value="TNU73006.1"/>
    <property type="molecule type" value="Genomic_DNA"/>
</dbReference>
<evidence type="ECO:0000313" key="2">
    <source>
        <dbReference type="Proteomes" id="UP000313849"/>
    </source>
</evidence>
<proteinExistence type="predicted"/>
<accession>A0A5C5BAU7</accession>
<gene>
    <name evidence="1" type="ORF">FH969_13700</name>
</gene>